<comment type="similarity">
    <text evidence="1 3">Belongs to the short-chain dehydrogenases/reductases (SDR) family.</text>
</comment>
<dbReference type="PROSITE" id="PS00061">
    <property type="entry name" value="ADH_SHORT"/>
    <property type="match status" value="1"/>
</dbReference>
<dbReference type="Gene3D" id="3.40.50.720">
    <property type="entry name" value="NAD(P)-binding Rossmann-like Domain"/>
    <property type="match status" value="1"/>
</dbReference>
<dbReference type="InterPro" id="IPR036291">
    <property type="entry name" value="NAD(P)-bd_dom_sf"/>
</dbReference>
<dbReference type="CDD" id="cd05233">
    <property type="entry name" value="SDR_c"/>
    <property type="match status" value="1"/>
</dbReference>
<dbReference type="OrthoDB" id="210852at2"/>
<accession>A0A1A0R0F0</accession>
<dbReference type="RefSeq" id="WP_064886730.1">
    <property type="nucleotide sequence ID" value="NZ_LZSO01000031.1"/>
</dbReference>
<reference evidence="4" key="2">
    <citation type="submission" date="2016-06" db="EMBL/GenBank/DDBJ databases">
        <authorList>
            <person name="Kjaerup R.B."/>
            <person name="Dalgaard T.S."/>
            <person name="Juul-Madsen H.R."/>
        </authorList>
    </citation>
    <scope>NUCLEOTIDE SEQUENCE [LARGE SCALE GENOMIC DNA]</scope>
    <source>
        <strain evidence="5">852002-10433_SCH5171157</strain>
        <strain evidence="4">852002-51209_SCH5440388</strain>
    </source>
</reference>
<dbReference type="PRINTS" id="PR00081">
    <property type="entry name" value="GDHRDH"/>
</dbReference>
<sequence length="273" mass="27870">MQIENKVAVVTGGGSGIGRALAVELARNGAQVVIGDLDERDAAEAAGSVGDAATSIRADASTVDGVTSLIAEAERHFGPVDIFVANAGIMGAAGLGESADWDKVLAINLRAHVNAARLLLPGWRSRGSGYFVSVASAAGLLTQLGAAGYAVTKHAAIGFAEWLAITHGEEGIGVSCVCPLGVDTPLLTAVRSSPGLSRRIGAQSIIKSGSVISAAEVAAETIGAVRAERFMVLPHQEVLGMFRGKAADYDGWLARMRRLQRSLSDGAAAPSDG</sequence>
<proteinExistence type="inferred from homology"/>
<evidence type="ECO:0000256" key="1">
    <source>
        <dbReference type="ARBA" id="ARBA00006484"/>
    </source>
</evidence>
<dbReference type="Pfam" id="PF00106">
    <property type="entry name" value="adh_short"/>
    <property type="match status" value="1"/>
</dbReference>
<protein>
    <submittedName>
        <fullName evidence="4">Dehydrogenase</fullName>
    </submittedName>
</protein>
<comment type="caution">
    <text evidence="4">The sequence shown here is derived from an EMBL/GenBank/DDBJ whole genome shotgun (WGS) entry which is preliminary data.</text>
</comment>
<dbReference type="Proteomes" id="UP000094008">
    <property type="component" value="Unassembled WGS sequence"/>
</dbReference>
<dbReference type="EMBL" id="LZSO01000031">
    <property type="protein sequence ID" value="OBB27249.1"/>
    <property type="molecule type" value="Genomic_DNA"/>
</dbReference>
<evidence type="ECO:0000313" key="7">
    <source>
        <dbReference type="Proteomes" id="UP000094008"/>
    </source>
</evidence>
<organism evidence="4 6">
    <name type="scientific">Mycolicibacterium peregrinum</name>
    <name type="common">Mycobacterium peregrinum</name>
    <dbReference type="NCBI Taxonomy" id="43304"/>
    <lineage>
        <taxon>Bacteria</taxon>
        <taxon>Bacillati</taxon>
        <taxon>Actinomycetota</taxon>
        <taxon>Actinomycetes</taxon>
        <taxon>Mycobacteriales</taxon>
        <taxon>Mycobacteriaceae</taxon>
        <taxon>Mycolicibacterium</taxon>
    </lineage>
</organism>
<dbReference type="PANTHER" id="PTHR43180:SF66">
    <property type="entry name" value="SHORT-CHAIN DEHYDROGENASE_REDUCTASE FAMILY PROTEIN"/>
    <property type="match status" value="1"/>
</dbReference>
<name>A0A1A0R0F0_MYCPR</name>
<evidence type="ECO:0000313" key="5">
    <source>
        <dbReference type="EMBL" id="OBB83328.1"/>
    </source>
</evidence>
<dbReference type="SUPFAM" id="SSF51735">
    <property type="entry name" value="NAD(P)-binding Rossmann-fold domains"/>
    <property type="match status" value="1"/>
</dbReference>
<dbReference type="InterPro" id="IPR002347">
    <property type="entry name" value="SDR_fam"/>
</dbReference>
<evidence type="ECO:0000313" key="4">
    <source>
        <dbReference type="EMBL" id="OBB27249.1"/>
    </source>
</evidence>
<reference evidence="6 7" key="1">
    <citation type="submission" date="2016-06" db="EMBL/GenBank/DDBJ databases">
        <authorList>
            <person name="Sutton G."/>
            <person name="Brinkac L."/>
            <person name="Sanka R."/>
            <person name="Adams M."/>
            <person name="Lau E."/>
            <person name="Mehaffy C."/>
            <person name="Tameris M."/>
            <person name="Hatherill M."/>
            <person name="Hanekom W."/>
            <person name="Mahomed H."/>
            <person name="Mcshane H."/>
        </authorList>
    </citation>
    <scope>NUCLEOTIDE SEQUENCE [LARGE SCALE GENOMIC DNA]</scope>
    <source>
        <strain evidence="7">852002-10433_SCH5171157</strain>
        <strain evidence="6">852002-51209_SCH5440388</strain>
    </source>
</reference>
<evidence type="ECO:0000256" key="2">
    <source>
        <dbReference type="ARBA" id="ARBA00023002"/>
    </source>
</evidence>
<gene>
    <name evidence="5" type="ORF">A5779_07425</name>
    <name evidence="4" type="ORF">A5792_25975</name>
</gene>
<evidence type="ECO:0000313" key="6">
    <source>
        <dbReference type="Proteomes" id="UP000093902"/>
    </source>
</evidence>
<dbReference type="AlphaFoldDB" id="A0A1A0R0F0"/>
<dbReference type="InterPro" id="IPR020904">
    <property type="entry name" value="Sc_DH/Rdtase_CS"/>
</dbReference>
<dbReference type="PANTHER" id="PTHR43180">
    <property type="entry name" value="3-OXOACYL-(ACYL-CARRIER-PROTEIN) REDUCTASE (AFU_ORTHOLOGUE AFUA_6G11210)"/>
    <property type="match status" value="1"/>
</dbReference>
<keyword evidence="2" id="KW-0560">Oxidoreductase</keyword>
<evidence type="ECO:0000256" key="3">
    <source>
        <dbReference type="RuleBase" id="RU000363"/>
    </source>
</evidence>
<dbReference type="Proteomes" id="UP000093902">
    <property type="component" value="Unassembled WGS sequence"/>
</dbReference>
<dbReference type="GO" id="GO:0016491">
    <property type="term" value="F:oxidoreductase activity"/>
    <property type="evidence" value="ECO:0007669"/>
    <property type="project" value="UniProtKB-KW"/>
</dbReference>
<dbReference type="PRINTS" id="PR00080">
    <property type="entry name" value="SDRFAMILY"/>
</dbReference>
<dbReference type="EMBL" id="LZSY01000170">
    <property type="protein sequence ID" value="OBB83328.1"/>
    <property type="molecule type" value="Genomic_DNA"/>
</dbReference>